<dbReference type="GeneID" id="70184343"/>
<feature type="compositionally biased region" description="Acidic residues" evidence="4">
    <location>
        <begin position="489"/>
        <end position="498"/>
    </location>
</feature>
<dbReference type="InterPro" id="IPR051730">
    <property type="entry name" value="NASP-like"/>
</dbReference>
<feature type="compositionally biased region" description="Basic and acidic residues" evidence="4">
    <location>
        <begin position="135"/>
        <end position="149"/>
    </location>
</feature>
<evidence type="ECO:0000313" key="6">
    <source>
        <dbReference type="EMBL" id="KAH7026199.1"/>
    </source>
</evidence>
<feature type="compositionally biased region" description="Acidic residues" evidence="4">
    <location>
        <begin position="183"/>
        <end position="208"/>
    </location>
</feature>
<feature type="compositionally biased region" description="Basic and acidic residues" evidence="4">
    <location>
        <begin position="229"/>
        <end position="242"/>
    </location>
</feature>
<feature type="compositionally biased region" description="Low complexity" evidence="4">
    <location>
        <begin position="118"/>
        <end position="131"/>
    </location>
</feature>
<keyword evidence="1" id="KW-0677">Repeat</keyword>
<evidence type="ECO:0000259" key="5">
    <source>
        <dbReference type="Pfam" id="PF10516"/>
    </source>
</evidence>
<protein>
    <recommendedName>
        <fullName evidence="5">Tetratricopeptide SHNi-TPR domain-containing protein</fullName>
    </recommendedName>
</protein>
<dbReference type="EMBL" id="JAGTJQ010000008">
    <property type="protein sequence ID" value="KAH7026199.1"/>
    <property type="molecule type" value="Genomic_DNA"/>
</dbReference>
<reference evidence="6" key="1">
    <citation type="journal article" date="2021" name="Nat. Commun.">
        <title>Genetic determinants of endophytism in the Arabidopsis root mycobiome.</title>
        <authorList>
            <person name="Mesny F."/>
            <person name="Miyauchi S."/>
            <person name="Thiergart T."/>
            <person name="Pickel B."/>
            <person name="Atanasova L."/>
            <person name="Karlsson M."/>
            <person name="Huettel B."/>
            <person name="Barry K.W."/>
            <person name="Haridas S."/>
            <person name="Chen C."/>
            <person name="Bauer D."/>
            <person name="Andreopoulos W."/>
            <person name="Pangilinan J."/>
            <person name="LaButti K."/>
            <person name="Riley R."/>
            <person name="Lipzen A."/>
            <person name="Clum A."/>
            <person name="Drula E."/>
            <person name="Henrissat B."/>
            <person name="Kohler A."/>
            <person name="Grigoriev I.V."/>
            <person name="Martin F.M."/>
            <person name="Hacquard S."/>
        </authorList>
    </citation>
    <scope>NUCLEOTIDE SEQUENCE</scope>
    <source>
        <strain evidence="6">MPI-CAGE-CH-0230</strain>
    </source>
</reference>
<evidence type="ECO:0000256" key="1">
    <source>
        <dbReference type="ARBA" id="ARBA00022737"/>
    </source>
</evidence>
<evidence type="ECO:0000256" key="4">
    <source>
        <dbReference type="SAM" id="MobiDB-lite"/>
    </source>
</evidence>
<dbReference type="GO" id="GO:0042393">
    <property type="term" value="F:histone binding"/>
    <property type="evidence" value="ECO:0007669"/>
    <property type="project" value="TreeGrafter"/>
</dbReference>
<evidence type="ECO:0000313" key="7">
    <source>
        <dbReference type="Proteomes" id="UP000756346"/>
    </source>
</evidence>
<dbReference type="AlphaFoldDB" id="A0A9P9BK29"/>
<sequence>MADTPTHTLSAVPSRLASGAATPVSLPPLDDEGRTKSIMVSLADLTAKANAFYAQKKYEDATELFAQAAEMQAEFNGEMSPENANVLFLYGRSLFRVGQSKSDVLGGKAATDKKSKPASKPKSQNAAAAPSTTAKETEGDRVAEERVAEEGVAIVAKEASGLKEDADKLPDAKKPLFQFTGDENWEGSDDEDDDEAEGDEDEEEEDDLAVAFEVLDLARVLFEKRLEALEEDSAEGKGKEVAEGDSPTAKHIKERLGDTHDLLAEISLENEKYPEAIKDSRASLKYKTELYPTESEIIAEAHFKLSLALEFASITSSSDEEGGGDAAGPKQIDQSLRDEAATELEKAIDSTKLKLKNKEVELAMMHVPEENEETRKTIADVKDMIADMEQRLIDLRKPPVDVDSMLGADNPMSGILGAALGESSSETAARVEQAKKNATDLSGLVRKKAKKEEPATPPADTNGSGSKRKAEDDEPAAADHEAPKKARVDDDDDATATA</sequence>
<feature type="domain" description="Tetratricopeptide SHNi-TPR" evidence="5">
    <location>
        <begin position="258"/>
        <end position="294"/>
    </location>
</feature>
<organism evidence="6 7">
    <name type="scientific">Microdochium trichocladiopsis</name>
    <dbReference type="NCBI Taxonomy" id="1682393"/>
    <lineage>
        <taxon>Eukaryota</taxon>
        <taxon>Fungi</taxon>
        <taxon>Dikarya</taxon>
        <taxon>Ascomycota</taxon>
        <taxon>Pezizomycotina</taxon>
        <taxon>Sordariomycetes</taxon>
        <taxon>Xylariomycetidae</taxon>
        <taxon>Xylariales</taxon>
        <taxon>Microdochiaceae</taxon>
        <taxon>Microdochium</taxon>
    </lineage>
</organism>
<dbReference type="InterPro" id="IPR019544">
    <property type="entry name" value="Tetratricopeptide_SHNi-TPR_dom"/>
</dbReference>
<gene>
    <name evidence="6" type="ORF">B0I36DRAFT_330086</name>
</gene>
<keyword evidence="2" id="KW-0802">TPR repeat</keyword>
<accession>A0A9P9BK29</accession>
<feature type="compositionally biased region" description="Basic and acidic residues" evidence="4">
    <location>
        <begin position="160"/>
        <end position="174"/>
    </location>
</feature>
<feature type="region of interest" description="Disordered" evidence="4">
    <location>
        <begin position="229"/>
        <end position="256"/>
    </location>
</feature>
<dbReference type="GO" id="GO:0005654">
    <property type="term" value="C:nucleoplasm"/>
    <property type="evidence" value="ECO:0007669"/>
    <property type="project" value="TreeGrafter"/>
</dbReference>
<dbReference type="GO" id="GO:0034080">
    <property type="term" value="P:CENP-A containing chromatin assembly"/>
    <property type="evidence" value="ECO:0007669"/>
    <property type="project" value="TreeGrafter"/>
</dbReference>
<dbReference type="InterPro" id="IPR011990">
    <property type="entry name" value="TPR-like_helical_dom_sf"/>
</dbReference>
<dbReference type="GO" id="GO:0006335">
    <property type="term" value="P:DNA replication-dependent chromatin assembly"/>
    <property type="evidence" value="ECO:0007669"/>
    <property type="project" value="TreeGrafter"/>
</dbReference>
<comment type="caution">
    <text evidence="6">The sequence shown here is derived from an EMBL/GenBank/DDBJ whole genome shotgun (WGS) entry which is preliminary data.</text>
</comment>
<keyword evidence="3" id="KW-0175">Coiled coil</keyword>
<dbReference type="SUPFAM" id="SSF48452">
    <property type="entry name" value="TPR-like"/>
    <property type="match status" value="1"/>
</dbReference>
<feature type="region of interest" description="Disordered" evidence="4">
    <location>
        <begin position="404"/>
        <end position="498"/>
    </location>
</feature>
<evidence type="ECO:0000256" key="3">
    <source>
        <dbReference type="SAM" id="Coils"/>
    </source>
</evidence>
<feature type="compositionally biased region" description="Polar residues" evidence="4">
    <location>
        <begin position="1"/>
        <end position="11"/>
    </location>
</feature>
<dbReference type="Proteomes" id="UP000756346">
    <property type="component" value="Unassembled WGS sequence"/>
</dbReference>
<dbReference type="OrthoDB" id="5587616at2759"/>
<dbReference type="RefSeq" id="XP_046009416.1">
    <property type="nucleotide sequence ID" value="XM_046154797.1"/>
</dbReference>
<dbReference type="PANTHER" id="PTHR15081:SF1">
    <property type="entry name" value="NUCLEAR AUTOANTIGENIC SPERM PROTEIN"/>
    <property type="match status" value="1"/>
</dbReference>
<dbReference type="Pfam" id="PF10516">
    <property type="entry name" value="SHNi-TPR"/>
    <property type="match status" value="1"/>
</dbReference>
<name>A0A9P9BK29_9PEZI</name>
<feature type="region of interest" description="Disordered" evidence="4">
    <location>
        <begin position="316"/>
        <end position="339"/>
    </location>
</feature>
<dbReference type="Gene3D" id="1.25.40.10">
    <property type="entry name" value="Tetratricopeptide repeat domain"/>
    <property type="match status" value="1"/>
</dbReference>
<keyword evidence="7" id="KW-1185">Reference proteome</keyword>
<evidence type="ECO:0000256" key="2">
    <source>
        <dbReference type="ARBA" id="ARBA00022803"/>
    </source>
</evidence>
<dbReference type="PANTHER" id="PTHR15081">
    <property type="entry name" value="NUCLEAR AUTOANTIGENIC SPERM PROTEIN NASP -RELATED"/>
    <property type="match status" value="1"/>
</dbReference>
<feature type="region of interest" description="Disordered" evidence="4">
    <location>
        <begin position="104"/>
        <end position="208"/>
    </location>
</feature>
<feature type="coiled-coil region" evidence="3">
    <location>
        <begin position="341"/>
        <end position="391"/>
    </location>
</feature>
<proteinExistence type="predicted"/>
<feature type="compositionally biased region" description="Basic and acidic residues" evidence="4">
    <location>
        <begin position="477"/>
        <end position="488"/>
    </location>
</feature>
<feature type="region of interest" description="Disordered" evidence="4">
    <location>
        <begin position="1"/>
        <end position="33"/>
    </location>
</feature>